<dbReference type="EMBL" id="SNYF01000008">
    <property type="protein sequence ID" value="TDQ15204.1"/>
    <property type="molecule type" value="Genomic_DNA"/>
</dbReference>
<organism evidence="1 2">
    <name type="scientific">Algoriphagus boseongensis</name>
    <dbReference type="NCBI Taxonomy" id="1442587"/>
    <lineage>
        <taxon>Bacteria</taxon>
        <taxon>Pseudomonadati</taxon>
        <taxon>Bacteroidota</taxon>
        <taxon>Cytophagia</taxon>
        <taxon>Cytophagales</taxon>
        <taxon>Cyclobacteriaceae</taxon>
        <taxon>Algoriphagus</taxon>
    </lineage>
</organism>
<accession>A0A4R6T5F2</accession>
<dbReference type="Proteomes" id="UP000294535">
    <property type="component" value="Unassembled WGS sequence"/>
</dbReference>
<protein>
    <submittedName>
        <fullName evidence="1">Uncharacterized protein</fullName>
    </submittedName>
</protein>
<reference evidence="1 2" key="1">
    <citation type="submission" date="2019-03" db="EMBL/GenBank/DDBJ databases">
        <title>Genomic Encyclopedia of Type Strains, Phase III (KMG-III): the genomes of soil and plant-associated and newly described type strains.</title>
        <authorList>
            <person name="Whitman W."/>
        </authorList>
    </citation>
    <scope>NUCLEOTIDE SEQUENCE [LARGE SCALE GENOMIC DNA]</scope>
    <source>
        <strain evidence="1 2">CECT 8446</strain>
    </source>
</reference>
<dbReference type="AlphaFoldDB" id="A0A4R6T5F2"/>
<gene>
    <name evidence="1" type="ORF">DFQ04_3090</name>
</gene>
<comment type="caution">
    <text evidence="1">The sequence shown here is derived from an EMBL/GenBank/DDBJ whole genome shotgun (WGS) entry which is preliminary data.</text>
</comment>
<name>A0A4R6T5F2_9BACT</name>
<proteinExistence type="predicted"/>
<evidence type="ECO:0000313" key="1">
    <source>
        <dbReference type="EMBL" id="TDQ15204.1"/>
    </source>
</evidence>
<dbReference type="OrthoDB" id="817653at2"/>
<sequence length="319" mass="37587">MIEQDQFVIARKALKKLHPKWSLFIDEMMDLLLPFWKGSQSKERVHFIHLIGYGKRQKAREILTDLMELLDWQSEAVLLWNNWDINSPSGFSQAIGLQELHRQFPKVVLTDFLTEFFAQAYFEEDPCDDFLRVKDFLRTRKQLDFKPGLTPLDARGGLIISFLESFGESDFVRTRVMFQFLVENPIPYLEVLRKSFIPEDLSLMIRKGYVFREDLVFFSKDEPRHIQLAFDLVKIKTALEERGTEVLKTAVQLSFNAMDYFITYIFYQKLTAFQIRQAALDFFLPVLRGYPIMAKNIDLNPTKILLDFQGGWKFYSITD</sequence>
<dbReference type="RefSeq" id="WP_133557402.1">
    <property type="nucleotide sequence ID" value="NZ_SNYF01000008.1"/>
</dbReference>
<evidence type="ECO:0000313" key="2">
    <source>
        <dbReference type="Proteomes" id="UP000294535"/>
    </source>
</evidence>
<keyword evidence="2" id="KW-1185">Reference proteome</keyword>